<dbReference type="EMBL" id="JAACJJ010000005">
    <property type="protein sequence ID" value="KAF5328193.1"/>
    <property type="molecule type" value="Genomic_DNA"/>
</dbReference>
<gene>
    <name evidence="3" type="ORF">D9619_013384</name>
</gene>
<dbReference type="GO" id="GO:0072344">
    <property type="term" value="P:rescue of stalled ribosome"/>
    <property type="evidence" value="ECO:0007669"/>
    <property type="project" value="InterPro"/>
</dbReference>
<dbReference type="InterPro" id="IPR009349">
    <property type="entry name" value="TRIP4/RQT4_C2HC5_Znf"/>
</dbReference>
<dbReference type="GO" id="GO:0005634">
    <property type="term" value="C:nucleus"/>
    <property type="evidence" value="ECO:0007669"/>
    <property type="project" value="InterPro"/>
</dbReference>
<accession>A0A8H5BTC1</accession>
<organism evidence="3 4">
    <name type="scientific">Psilocybe cf. subviscida</name>
    <dbReference type="NCBI Taxonomy" id="2480587"/>
    <lineage>
        <taxon>Eukaryota</taxon>
        <taxon>Fungi</taxon>
        <taxon>Dikarya</taxon>
        <taxon>Basidiomycota</taxon>
        <taxon>Agaricomycotina</taxon>
        <taxon>Agaricomycetes</taxon>
        <taxon>Agaricomycetidae</taxon>
        <taxon>Agaricales</taxon>
        <taxon>Agaricineae</taxon>
        <taxon>Strophariaceae</taxon>
        <taxon>Psilocybe</taxon>
    </lineage>
</organism>
<dbReference type="AlphaFoldDB" id="A0A8H5BTC1"/>
<reference evidence="3 4" key="1">
    <citation type="journal article" date="2020" name="ISME J.">
        <title>Uncovering the hidden diversity of litter-decomposition mechanisms in mushroom-forming fungi.</title>
        <authorList>
            <person name="Floudas D."/>
            <person name="Bentzer J."/>
            <person name="Ahren D."/>
            <person name="Johansson T."/>
            <person name="Persson P."/>
            <person name="Tunlid A."/>
        </authorList>
    </citation>
    <scope>NUCLEOTIDE SEQUENCE [LARGE SCALE GENOMIC DNA]</scope>
    <source>
        <strain evidence="3 4">CBS 101986</strain>
    </source>
</reference>
<dbReference type="OrthoDB" id="338816at2759"/>
<feature type="region of interest" description="Disordered" evidence="1">
    <location>
        <begin position="155"/>
        <end position="179"/>
    </location>
</feature>
<dbReference type="Pfam" id="PF06221">
    <property type="entry name" value="zf-C2HC5"/>
    <property type="match status" value="1"/>
</dbReference>
<name>A0A8H5BTC1_9AGAR</name>
<keyword evidence="4" id="KW-1185">Reference proteome</keyword>
<dbReference type="GO" id="GO:0008270">
    <property type="term" value="F:zinc ion binding"/>
    <property type="evidence" value="ECO:0007669"/>
    <property type="project" value="InterPro"/>
</dbReference>
<evidence type="ECO:0000259" key="2">
    <source>
        <dbReference type="Pfam" id="PF06221"/>
    </source>
</evidence>
<comment type="caution">
    <text evidence="3">The sequence shown here is derived from an EMBL/GenBank/DDBJ whole genome shotgun (WGS) entry which is preliminary data.</text>
</comment>
<evidence type="ECO:0000313" key="4">
    <source>
        <dbReference type="Proteomes" id="UP000567179"/>
    </source>
</evidence>
<feature type="region of interest" description="Disordered" evidence="1">
    <location>
        <begin position="1"/>
        <end position="48"/>
    </location>
</feature>
<feature type="region of interest" description="Disordered" evidence="1">
    <location>
        <begin position="192"/>
        <end position="288"/>
    </location>
</feature>
<dbReference type="Proteomes" id="UP000567179">
    <property type="component" value="Unassembled WGS sequence"/>
</dbReference>
<feature type="compositionally biased region" description="Basic and acidic residues" evidence="1">
    <location>
        <begin position="35"/>
        <end position="48"/>
    </location>
</feature>
<proteinExistence type="predicted"/>
<evidence type="ECO:0000313" key="3">
    <source>
        <dbReference type="EMBL" id="KAF5328193.1"/>
    </source>
</evidence>
<protein>
    <recommendedName>
        <fullName evidence="2">TRIP4/RQT4 C2HC5-type zinc finger domain-containing protein</fullName>
    </recommendedName>
</protein>
<feature type="compositionally biased region" description="Polar residues" evidence="1">
    <location>
        <begin position="203"/>
        <end position="214"/>
    </location>
</feature>
<feature type="domain" description="TRIP4/RQT4 C2HC5-type zinc finger" evidence="2">
    <location>
        <begin position="70"/>
        <end position="117"/>
    </location>
</feature>
<feature type="compositionally biased region" description="Polar residues" evidence="1">
    <location>
        <begin position="1"/>
        <end position="13"/>
    </location>
</feature>
<sequence>MNRTAWSKASSLPSDRIKPVAKGPAVTAKSKGKGKQHDSTEPSKSKEVKRLEKLLAHVKSVSGHEKDPNRGCFCLARSHELSPYTPICKSCGLILCSVNLPHHACPHCGSDLLSAPTVRDSLIDQIDTQLAETIAKEIAERERAIEEAHRAAGAFPTLSNAPPGGQSGFPPPPSAAHIAPQPVRQTHKVMSLTGGSNRKVMVSSYTSTPVTSRPASRAETVEPEPERVPPPHAEPLHAPGQPESRRPWENLLGESITYVPPSRLDDGAGGSKTPSRRNRNHDEGKGKG</sequence>
<dbReference type="GO" id="GO:0180022">
    <property type="term" value="C:RQC-trigger complex"/>
    <property type="evidence" value="ECO:0007669"/>
    <property type="project" value="InterPro"/>
</dbReference>
<evidence type="ECO:0000256" key="1">
    <source>
        <dbReference type="SAM" id="MobiDB-lite"/>
    </source>
</evidence>